<gene>
    <name evidence="2" type="ORF">BN59_03215</name>
</gene>
<dbReference type="Pfam" id="PF08975">
    <property type="entry name" value="2H-phosphodiest"/>
    <property type="match status" value="1"/>
</dbReference>
<dbReference type="InterPro" id="IPR009097">
    <property type="entry name" value="Cyclic_Pdiesterase"/>
</dbReference>
<organism evidence="2 3">
    <name type="scientific">Legionella massiliensis</name>
    <dbReference type="NCBI Taxonomy" id="1034943"/>
    <lineage>
        <taxon>Bacteria</taxon>
        <taxon>Pseudomonadati</taxon>
        <taxon>Pseudomonadota</taxon>
        <taxon>Gammaproteobacteria</taxon>
        <taxon>Legionellales</taxon>
        <taxon>Legionellaceae</taxon>
        <taxon>Legionella</taxon>
    </lineage>
</organism>
<dbReference type="AlphaFoldDB" id="A0A078KWR6"/>
<sequence>MPRYLDKISAAGRYTEFPGVTVIANTSKDDSALWRKIHEVLSVGLVSQYFAPLPQSSYHMTAIDLYTEKADGGDNWGQFITERLETLRELSAHLKENKIYPQMKLKAIRTSSVIQLQVVIPQEQREAIERIAETFNVAHKVPKEMHITLAYQYKWVTGADTEKLQQYLEHEIQRIFEEHPLCTFEAPVLTYFKSMEKFTPWDAKKNPFTPPKRFNFFEFLHLSNDKTGEPEQDSKLTFK</sequence>
<evidence type="ECO:0000259" key="1">
    <source>
        <dbReference type="Pfam" id="PF08975"/>
    </source>
</evidence>
<name>A0A078KWR6_9GAMM</name>
<dbReference type="Gene3D" id="3.90.1140.10">
    <property type="entry name" value="Cyclic phosphodiesterase"/>
    <property type="match status" value="1"/>
</dbReference>
<keyword evidence="3" id="KW-1185">Reference proteome</keyword>
<dbReference type="InterPro" id="IPR015069">
    <property type="entry name" value="2H-PEstase_DUF1868"/>
</dbReference>
<dbReference type="Proteomes" id="UP000044071">
    <property type="component" value="Unassembled WGS sequence"/>
</dbReference>
<dbReference type="EMBL" id="CCSB01000004">
    <property type="protein sequence ID" value="CDZ78900.1"/>
    <property type="molecule type" value="Genomic_DNA"/>
</dbReference>
<dbReference type="eggNOG" id="ENOG5031E80">
    <property type="taxonomic scope" value="Bacteria"/>
</dbReference>
<reference evidence="2 3" key="1">
    <citation type="submission" date="2014-06" db="EMBL/GenBank/DDBJ databases">
        <authorList>
            <person name="Urmite Genomes Urmite Genomes"/>
        </authorList>
    </citation>
    <scope>NUCLEOTIDE SEQUENCE [LARGE SCALE GENOMIC DNA]</scope>
</reference>
<evidence type="ECO:0000313" key="3">
    <source>
        <dbReference type="Proteomes" id="UP000044071"/>
    </source>
</evidence>
<feature type="domain" description="DUF1868" evidence="1">
    <location>
        <begin position="9"/>
        <end position="94"/>
    </location>
</feature>
<proteinExistence type="predicted"/>
<accession>A0A078KWR6</accession>
<dbReference type="SUPFAM" id="SSF55144">
    <property type="entry name" value="LigT-like"/>
    <property type="match status" value="1"/>
</dbReference>
<dbReference type="RefSeq" id="WP_044012077.1">
    <property type="nucleotide sequence ID" value="NZ_CCVW01000004.1"/>
</dbReference>
<protein>
    <recommendedName>
        <fullName evidence="1">DUF1868 domain-containing protein</fullName>
    </recommendedName>
</protein>
<dbReference type="OrthoDB" id="5649953at2"/>
<evidence type="ECO:0000313" key="2">
    <source>
        <dbReference type="EMBL" id="CDZ78900.1"/>
    </source>
</evidence>